<dbReference type="InterPro" id="IPR015422">
    <property type="entry name" value="PyrdxlP-dep_Trfase_small"/>
</dbReference>
<dbReference type="InParanoid" id="A0A164ZUN5"/>
<dbReference type="GO" id="GO:0043545">
    <property type="term" value="P:molybdopterin cofactor metabolic process"/>
    <property type="evidence" value="ECO:0007669"/>
    <property type="project" value="TreeGrafter"/>
</dbReference>
<evidence type="ECO:0000259" key="2">
    <source>
        <dbReference type="Pfam" id="PF00266"/>
    </source>
</evidence>
<dbReference type="PANTHER" id="PTHR14237">
    <property type="entry name" value="MOLYBDOPTERIN COFACTOR SULFURASE MOSC"/>
    <property type="match status" value="1"/>
</dbReference>
<organism evidence="3 4">
    <name type="scientific">Xylona heveae (strain CBS 132557 / TC161)</name>
    <dbReference type="NCBI Taxonomy" id="1328760"/>
    <lineage>
        <taxon>Eukaryota</taxon>
        <taxon>Fungi</taxon>
        <taxon>Dikarya</taxon>
        <taxon>Ascomycota</taxon>
        <taxon>Pezizomycotina</taxon>
        <taxon>Xylonomycetes</taxon>
        <taxon>Xylonales</taxon>
        <taxon>Xylonaceae</taxon>
        <taxon>Xylona</taxon>
    </lineage>
</organism>
<keyword evidence="4" id="KW-1185">Reference proteome</keyword>
<evidence type="ECO:0000313" key="3">
    <source>
        <dbReference type="EMBL" id="KZF19551.1"/>
    </source>
</evidence>
<dbReference type="Pfam" id="PF00266">
    <property type="entry name" value="Aminotran_5"/>
    <property type="match status" value="2"/>
</dbReference>
<dbReference type="OMA" id="WEWDRIF"/>
<dbReference type="OrthoDB" id="10264306at2759"/>
<gene>
    <name evidence="3" type="ORF">L228DRAFT_263857</name>
</gene>
<feature type="domain" description="Aminotransferase class V" evidence="2">
    <location>
        <begin position="196"/>
        <end position="462"/>
    </location>
</feature>
<dbReference type="InterPro" id="IPR015424">
    <property type="entry name" value="PyrdxlP-dep_Trfase"/>
</dbReference>
<proteinExistence type="predicted"/>
<dbReference type="InterPro" id="IPR015421">
    <property type="entry name" value="PyrdxlP-dep_Trfase_major"/>
</dbReference>
<dbReference type="Gene3D" id="3.40.640.10">
    <property type="entry name" value="Type I PLP-dependent aspartate aminotransferase-like (Major domain)"/>
    <property type="match status" value="2"/>
</dbReference>
<reference evidence="3 4" key="1">
    <citation type="journal article" date="2016" name="Fungal Biol.">
        <title>The genome of Xylona heveae provides a window into fungal endophytism.</title>
        <authorList>
            <person name="Gazis R."/>
            <person name="Kuo A."/>
            <person name="Riley R."/>
            <person name="LaButti K."/>
            <person name="Lipzen A."/>
            <person name="Lin J."/>
            <person name="Amirebrahimi M."/>
            <person name="Hesse C.N."/>
            <person name="Spatafora J.W."/>
            <person name="Henrissat B."/>
            <person name="Hainaut M."/>
            <person name="Grigoriev I.V."/>
            <person name="Hibbett D.S."/>
        </authorList>
    </citation>
    <scope>NUCLEOTIDE SEQUENCE [LARGE SCALE GENOMIC DNA]</scope>
    <source>
        <strain evidence="3 4">TC161</strain>
    </source>
</reference>
<dbReference type="AlphaFoldDB" id="A0A164ZUN5"/>
<dbReference type="Proteomes" id="UP000076632">
    <property type="component" value="Unassembled WGS sequence"/>
</dbReference>
<feature type="region of interest" description="Disordered" evidence="1">
    <location>
        <begin position="514"/>
        <end position="534"/>
    </location>
</feature>
<keyword evidence="3" id="KW-0808">Transferase</keyword>
<dbReference type="Gene3D" id="3.90.1150.10">
    <property type="entry name" value="Aspartate Aminotransferase, domain 1"/>
    <property type="match status" value="1"/>
</dbReference>
<dbReference type="SUPFAM" id="SSF53383">
    <property type="entry name" value="PLP-dependent transferases"/>
    <property type="match status" value="1"/>
</dbReference>
<dbReference type="GO" id="GO:0008265">
    <property type="term" value="F:molybdenum cofactor sulfurtransferase activity"/>
    <property type="evidence" value="ECO:0007669"/>
    <property type="project" value="TreeGrafter"/>
</dbReference>
<dbReference type="InterPro" id="IPR000192">
    <property type="entry name" value="Aminotrans_V_dom"/>
</dbReference>
<dbReference type="STRING" id="1328760.A0A164ZUN5"/>
<dbReference type="PANTHER" id="PTHR14237:SF80">
    <property type="entry name" value="MOLYBDENUM COFACTOR SULFURASE"/>
    <property type="match status" value="1"/>
</dbReference>
<name>A0A164ZUN5_XYLHT</name>
<protein>
    <submittedName>
        <fullName evidence="3">PLP-dependent transferase</fullName>
    </submittedName>
</protein>
<dbReference type="GeneID" id="28899667"/>
<dbReference type="RefSeq" id="XP_018185106.1">
    <property type="nucleotide sequence ID" value="XM_018334530.1"/>
</dbReference>
<accession>A0A164ZUN5</accession>
<sequence length="553" mass="61267">MTEHLVPCAANMASYNAEEIREREYPQLQGRIYLDHAGTTLYAKSLIETHCRDLVDNLYGNPHSDNSPSKLSGQLVEDIRDKALRFFGASSTDFDLVFVANSTAGMKLVGESIASYSQRTLSSAPLNPLGSGANNGFGFQYFYHQDSHTSLVGLRELALSGSTCLRNDHDVTQWIRNFQAENSGAQVGPIVLPDDIRALKCRSQIYTLWDAAALATTSSIDLSSSATAPDFTVVSFYKIFGYPDLGGLIIRKAATHMFQYRRYFGGGTVDMVTNYPSAQDAPWYANRTGPPHEYLEDGTLPFHNIFALSHAIDKHMELFNSMHCISSHTSNLIHETYRALRNLKHANSTPLCQILYNSNLGHFGDSRTQGPTIAFSVLSPSGRPYGYVDVERAADRAGIYVRSGSVCNPGGMVYLGWEQMEDMQRAWNAGHRCSNPVQEIDGMPTGIIRVSLGAMSTIADVNGFVKWLKETYLDHSLDVEMDTGLNVHKVHQKTLLIRQASATKHHFIGPSNAITGKVNPIKKGKGHDQNHGERKSKFLVSRVRRAWHFCLGP</sequence>
<dbReference type="EMBL" id="KV407466">
    <property type="protein sequence ID" value="KZF19551.1"/>
    <property type="molecule type" value="Genomic_DNA"/>
</dbReference>
<feature type="domain" description="Aminotransferase class V" evidence="2">
    <location>
        <begin position="32"/>
        <end position="114"/>
    </location>
</feature>
<evidence type="ECO:0000313" key="4">
    <source>
        <dbReference type="Proteomes" id="UP000076632"/>
    </source>
</evidence>
<evidence type="ECO:0000256" key="1">
    <source>
        <dbReference type="SAM" id="MobiDB-lite"/>
    </source>
</evidence>